<evidence type="ECO:0000313" key="6">
    <source>
        <dbReference type="EMBL" id="SDQ33097.1"/>
    </source>
</evidence>
<organism evidence="6 7">
    <name type="scientific">Crystallibacter crystallopoietes</name>
    <dbReference type="NCBI Taxonomy" id="37928"/>
    <lineage>
        <taxon>Bacteria</taxon>
        <taxon>Bacillati</taxon>
        <taxon>Actinomycetota</taxon>
        <taxon>Actinomycetes</taxon>
        <taxon>Micrococcales</taxon>
        <taxon>Micrococcaceae</taxon>
        <taxon>Crystallibacter</taxon>
    </lineage>
</organism>
<sequence length="217" mass="23618">MAESTKDDGGGRRERKRAATRMAITDAARSLTAAHGVNGFTVEQLCEEVGISRRTFFNYFPGKEDAILGDPMDHIPAALAQVFVEGGAGFPADEISPTLLPDFIELACAMMDRLAMSREDVVRLREAITAEPKLLDKAVHGSNKAEAAFAQLLAARERLLPQDLRIRLAVGVLTAISKQAGEEFFAPWNTRGYREVLTEAVDAVRTIIHPAAHTTTT</sequence>
<dbReference type="Proteomes" id="UP000181917">
    <property type="component" value="Unassembled WGS sequence"/>
</dbReference>
<dbReference type="InterPro" id="IPR023772">
    <property type="entry name" value="DNA-bd_HTH_TetR-type_CS"/>
</dbReference>
<reference evidence="6 7" key="1">
    <citation type="submission" date="2016-10" db="EMBL/GenBank/DDBJ databases">
        <authorList>
            <person name="de Groot N.N."/>
        </authorList>
    </citation>
    <scope>NUCLEOTIDE SEQUENCE [LARGE SCALE GENOMIC DNA]</scope>
    <source>
        <strain evidence="6 7">DSM 20117</strain>
    </source>
</reference>
<dbReference type="STRING" id="37928.SAMN04489742_0673"/>
<accession>A0A1H1A072</accession>
<dbReference type="KEGG" id="acry:AC20117_13955"/>
<dbReference type="GO" id="GO:0003700">
    <property type="term" value="F:DNA-binding transcription factor activity"/>
    <property type="evidence" value="ECO:0007669"/>
    <property type="project" value="TreeGrafter"/>
</dbReference>
<dbReference type="OrthoDB" id="8688418at2"/>
<feature type="domain" description="HTH tetR-type" evidence="5">
    <location>
        <begin position="18"/>
        <end position="78"/>
    </location>
</feature>
<dbReference type="AlphaFoldDB" id="A0A1H1A072"/>
<dbReference type="PANTHER" id="PTHR30055">
    <property type="entry name" value="HTH-TYPE TRANSCRIPTIONAL REGULATOR RUTR"/>
    <property type="match status" value="1"/>
</dbReference>
<keyword evidence="3" id="KW-0804">Transcription</keyword>
<evidence type="ECO:0000313" key="7">
    <source>
        <dbReference type="Proteomes" id="UP000181917"/>
    </source>
</evidence>
<feature type="DNA-binding region" description="H-T-H motif" evidence="4">
    <location>
        <begin position="41"/>
        <end position="60"/>
    </location>
</feature>
<dbReference type="InterPro" id="IPR001647">
    <property type="entry name" value="HTH_TetR"/>
</dbReference>
<keyword evidence="1" id="KW-0805">Transcription regulation</keyword>
<dbReference type="PROSITE" id="PS01081">
    <property type="entry name" value="HTH_TETR_1"/>
    <property type="match status" value="1"/>
</dbReference>
<evidence type="ECO:0000259" key="5">
    <source>
        <dbReference type="PROSITE" id="PS50977"/>
    </source>
</evidence>
<evidence type="ECO:0000256" key="2">
    <source>
        <dbReference type="ARBA" id="ARBA00023125"/>
    </source>
</evidence>
<dbReference type="Pfam" id="PF00440">
    <property type="entry name" value="TetR_N"/>
    <property type="match status" value="1"/>
</dbReference>
<evidence type="ECO:0000256" key="1">
    <source>
        <dbReference type="ARBA" id="ARBA00023015"/>
    </source>
</evidence>
<dbReference type="InterPro" id="IPR050109">
    <property type="entry name" value="HTH-type_TetR-like_transc_reg"/>
</dbReference>
<dbReference type="Gene3D" id="1.10.357.10">
    <property type="entry name" value="Tetracycline Repressor, domain 2"/>
    <property type="match status" value="1"/>
</dbReference>
<proteinExistence type="predicted"/>
<dbReference type="PANTHER" id="PTHR30055:SF238">
    <property type="entry name" value="MYCOFACTOCIN BIOSYNTHESIS TRANSCRIPTIONAL REGULATOR MFTR-RELATED"/>
    <property type="match status" value="1"/>
</dbReference>
<dbReference type="PROSITE" id="PS50977">
    <property type="entry name" value="HTH_TETR_2"/>
    <property type="match status" value="1"/>
</dbReference>
<protein>
    <submittedName>
        <fullName evidence="6">DNA-binding transcriptional regulator, AcrR family</fullName>
    </submittedName>
</protein>
<dbReference type="InterPro" id="IPR009057">
    <property type="entry name" value="Homeodomain-like_sf"/>
</dbReference>
<evidence type="ECO:0000256" key="4">
    <source>
        <dbReference type="PROSITE-ProRule" id="PRU00335"/>
    </source>
</evidence>
<dbReference type="SUPFAM" id="SSF46689">
    <property type="entry name" value="Homeodomain-like"/>
    <property type="match status" value="1"/>
</dbReference>
<keyword evidence="2 4" id="KW-0238">DNA-binding</keyword>
<gene>
    <name evidence="6" type="ORF">SAMN04489742_0673</name>
</gene>
<evidence type="ECO:0000256" key="3">
    <source>
        <dbReference type="ARBA" id="ARBA00023163"/>
    </source>
</evidence>
<dbReference type="Gene3D" id="1.10.10.60">
    <property type="entry name" value="Homeodomain-like"/>
    <property type="match status" value="1"/>
</dbReference>
<name>A0A1H1A072_9MICC</name>
<dbReference type="EMBL" id="FNKH01000002">
    <property type="protein sequence ID" value="SDQ33097.1"/>
    <property type="molecule type" value="Genomic_DNA"/>
</dbReference>
<keyword evidence="7" id="KW-1185">Reference proteome</keyword>
<dbReference type="RefSeq" id="WP_074699223.1">
    <property type="nucleotide sequence ID" value="NZ_CP018863.1"/>
</dbReference>
<dbReference type="GO" id="GO:0000976">
    <property type="term" value="F:transcription cis-regulatory region binding"/>
    <property type="evidence" value="ECO:0007669"/>
    <property type="project" value="TreeGrafter"/>
</dbReference>